<dbReference type="EMBL" id="AAXT01000001">
    <property type="protein sequence ID" value="EDO08157.1"/>
    <property type="molecule type" value="Genomic_DNA"/>
</dbReference>
<dbReference type="InParanoid" id="A7ANM3"/>
<keyword evidence="8" id="KW-0067">ATP-binding</keyword>
<reference evidence="17" key="3">
    <citation type="journal article" date="2021" name="Int. J. Parasitol.">
        <title>Comparative analysis of gene expression between Babesia bovis blood stages and kinetes allowed by improved genome annotation.</title>
        <authorList>
            <person name="Ueti M.W."/>
            <person name="Johnson W.C."/>
            <person name="Kappmeyer L.S."/>
            <person name="Herndon D.R."/>
            <person name="Mousel M.R."/>
            <person name="Reif K.E."/>
            <person name="Taus N.S."/>
            <person name="Ifeonu O.O."/>
            <person name="Silva J.C."/>
            <person name="Suarez C.E."/>
            <person name="Brayton K.A."/>
        </authorList>
    </citation>
    <scope>NUCLEOTIDE SEQUENCE [LARGE SCALE GENOMIC DNA]</scope>
</reference>
<dbReference type="InterPro" id="IPR051305">
    <property type="entry name" value="tRNA_2-thiouridylase_MnmA"/>
</dbReference>
<feature type="domain" description="Fe-S metabolism associated" evidence="13">
    <location>
        <begin position="181"/>
        <end position="268"/>
    </location>
</feature>
<feature type="signal peptide" evidence="12">
    <location>
        <begin position="1"/>
        <end position="19"/>
    </location>
</feature>
<evidence type="ECO:0000256" key="7">
    <source>
        <dbReference type="ARBA" id="ARBA00022741"/>
    </source>
</evidence>
<evidence type="ECO:0000256" key="12">
    <source>
        <dbReference type="SAM" id="SignalP"/>
    </source>
</evidence>
<comment type="similarity">
    <text evidence="2">Belongs to the MnmA/TRMU family.</text>
</comment>
<dbReference type="Gene3D" id="2.40.30.10">
    <property type="entry name" value="Translation factors"/>
    <property type="match status" value="1"/>
</dbReference>
<evidence type="ECO:0000256" key="10">
    <source>
        <dbReference type="ARBA" id="ARBA00023157"/>
    </source>
</evidence>
<keyword evidence="17" id="KW-1185">Reference proteome</keyword>
<keyword evidence="12" id="KW-0732">Signal</keyword>
<evidence type="ECO:0000256" key="1">
    <source>
        <dbReference type="ARBA" id="ARBA00003986"/>
    </source>
</evidence>
<dbReference type="KEGG" id="bbo:BBOV_III005960"/>
<organism evidence="16 17">
    <name type="scientific">Babesia bovis</name>
    <dbReference type="NCBI Taxonomy" id="5865"/>
    <lineage>
        <taxon>Eukaryota</taxon>
        <taxon>Sar</taxon>
        <taxon>Alveolata</taxon>
        <taxon>Apicomplexa</taxon>
        <taxon>Aconoidasida</taxon>
        <taxon>Piroplasmida</taxon>
        <taxon>Babesiidae</taxon>
        <taxon>Babesia</taxon>
    </lineage>
</organism>
<evidence type="ECO:0000256" key="6">
    <source>
        <dbReference type="ARBA" id="ARBA00022694"/>
    </source>
</evidence>
<dbReference type="STRING" id="5865.A7ANM3"/>
<evidence type="ECO:0000256" key="9">
    <source>
        <dbReference type="ARBA" id="ARBA00022884"/>
    </source>
</evidence>
<evidence type="ECO:0000313" key="16">
    <source>
        <dbReference type="EMBL" id="EDO08157.1"/>
    </source>
</evidence>
<dbReference type="eggNOG" id="KOG2805">
    <property type="taxonomic scope" value="Eukaryota"/>
</dbReference>
<dbReference type="Pfam" id="PF20258">
    <property type="entry name" value="tRNA_Me_trans_C"/>
    <property type="match status" value="1"/>
</dbReference>
<feature type="domain" description="tRNA-specific 2-thiouridylase MnmA-like central" evidence="15">
    <location>
        <begin position="494"/>
        <end position="563"/>
    </location>
</feature>
<dbReference type="Gene3D" id="3.40.50.620">
    <property type="entry name" value="HUPs"/>
    <property type="match status" value="1"/>
</dbReference>
<comment type="function">
    <text evidence="1">Catalyzes the 2-thiolation of uridine at the wobble position (U34) of mitochondrial tRNA(Lys), tRNA(Glu) and tRNA(Gln). Required for the formation of 5-taurinomethyl-2-thiouridine (tm5s2U) of mitochondrial tRNA(Lys), tRNA(Glu), and tRNA(Gln) at the wobble position. ATP is required to activate the C2 atom of the wobble base.</text>
</comment>
<evidence type="ECO:0000259" key="14">
    <source>
        <dbReference type="Pfam" id="PF20258"/>
    </source>
</evidence>
<evidence type="ECO:0000256" key="8">
    <source>
        <dbReference type="ARBA" id="ARBA00022840"/>
    </source>
</evidence>
<protein>
    <recommendedName>
        <fullName evidence="3">tRNA-5-taurinomethyluridine 2-sulfurtransferase</fullName>
        <ecNumber evidence="3">2.8.1.14</ecNumber>
    </recommendedName>
</protein>
<gene>
    <name evidence="16" type="ORF">BBOV_III005960</name>
</gene>
<evidence type="ECO:0000256" key="2">
    <source>
        <dbReference type="ARBA" id="ARBA00006191"/>
    </source>
</evidence>
<dbReference type="RefSeq" id="XP_001611725.1">
    <property type="nucleotide sequence ID" value="XM_001611675.1"/>
</dbReference>
<dbReference type="Pfam" id="PF20259">
    <property type="entry name" value="tRNA_Me_trans_M"/>
    <property type="match status" value="1"/>
</dbReference>
<comment type="caution">
    <text evidence="16">The sequence shown here is derived from an EMBL/GenBank/DDBJ whole genome shotgun (WGS) entry which is preliminary data.</text>
</comment>
<evidence type="ECO:0000256" key="4">
    <source>
        <dbReference type="ARBA" id="ARBA00022555"/>
    </source>
</evidence>
<keyword evidence="4" id="KW-0820">tRNA-binding</keyword>
<dbReference type="PANTHER" id="PTHR43052:SF1">
    <property type="entry name" value="TRNA-5-TAURINOMETHYLURIDINE 2-SULFURTRANSFERASE"/>
    <property type="match status" value="1"/>
</dbReference>
<dbReference type="NCBIfam" id="TIGR00420">
    <property type="entry name" value="trmU"/>
    <property type="match status" value="1"/>
</dbReference>
<keyword evidence="7" id="KW-0547">Nucleotide-binding</keyword>
<dbReference type="InterPro" id="IPR023382">
    <property type="entry name" value="MnmA-like_central_sf"/>
</dbReference>
<keyword evidence="6" id="KW-0819">tRNA processing</keyword>
<name>A7ANM3_BABBO</name>
<dbReference type="SUPFAM" id="SSF52402">
    <property type="entry name" value="Adenine nucleotide alpha hydrolases-like"/>
    <property type="match status" value="1"/>
</dbReference>
<dbReference type="EC" id="2.8.1.14" evidence="3"/>
<dbReference type="InterPro" id="IPR003808">
    <property type="entry name" value="Fe-S_metab-assoc_dom"/>
</dbReference>
<proteinExistence type="inferred from homology"/>
<dbReference type="GO" id="GO:0008033">
    <property type="term" value="P:tRNA processing"/>
    <property type="evidence" value="ECO:0007669"/>
    <property type="project" value="UniProtKB-KW"/>
</dbReference>
<dbReference type="Pfam" id="PF03054">
    <property type="entry name" value="tRNA_Me_trans"/>
    <property type="match status" value="1"/>
</dbReference>
<accession>A7ANM3</accession>
<dbReference type="InterPro" id="IPR046885">
    <property type="entry name" value="MnmA-like_C"/>
</dbReference>
<evidence type="ECO:0000313" key="17">
    <source>
        <dbReference type="Proteomes" id="UP000002173"/>
    </source>
</evidence>
<keyword evidence="9" id="KW-0694">RNA-binding</keyword>
<dbReference type="Gene3D" id="3.90.1010.10">
    <property type="match status" value="1"/>
</dbReference>
<sequence length="665" mass="73461">MLFVLFCVLWFLSFQFCVSLTRSGLHIRDSANVALVRHLKRSSIDVVSDSSAFIQGYKRPGVYNGCINSTRSSIPAFVSVTRNTGSSAIERHSRTPLNSSSCDVLNDHEDTINRIRSFASELTALEDHDSYVHKLVEFGASVYKGAPELNSILDFTGSAYSREFKVDSGQGYFLLPLPRGTSYKLVSGCISSIVVGVYIKDAIVQVDGTSDSLITKGILAIILSKVHGRPVSEVLSLSADDIGLGPVVSQIGFIKRDGVSTILDHIKREASGTQLGNPSLPTVLGQSRVACLVSGGVDSAVALWLLKSRGFDIEAFYLKVWSVENGDLGDCQWSADLEHAMGVTKLLNVPLHVVPFQDVYHQRVLDPFVAGASLGETPNPDVCCNEFIKFGAFLDYAVRWGFSHIASGHYASIIEDLVPGTSTRIARLRLCRDLRKDQTYFLSRLSQSQLRRVMFPLSQLYKNEVRTIARTLGFSNYDRKESMGLCFLGKVDVKSFLSHRLGEVPGPIVDHDTGNCIGRHHGLFHFTIGQREGIARYLNSVRDTNQSRYVVAKDIDTNTLYVSTRYHTKCYTEPGSVRRRFRISDIRWNVPDFKRFITDPNSLSMKVRHSPTLCRGDISFDDLDTASGASVHLEKADIGLATGQYAVIYSGLNCLGAGKIVAKQR</sequence>
<keyword evidence="10" id="KW-1015">Disulfide bond</keyword>
<evidence type="ECO:0000259" key="13">
    <source>
        <dbReference type="Pfam" id="PF02657"/>
    </source>
</evidence>
<evidence type="ECO:0000256" key="11">
    <source>
        <dbReference type="ARBA" id="ARBA00049564"/>
    </source>
</evidence>
<evidence type="ECO:0000256" key="5">
    <source>
        <dbReference type="ARBA" id="ARBA00022679"/>
    </source>
</evidence>
<reference evidence="17" key="2">
    <citation type="journal article" date="2020" name="Data Brief">
        <title>Transcriptome dataset of Babesia bovis life stages within vertebrate and invertebrate hosts.</title>
        <authorList>
            <person name="Ueti M.W."/>
            <person name="Johnson W.C."/>
            <person name="Kappmeyer L.S."/>
            <person name="Herndon D.R."/>
            <person name="Mousel M.R."/>
            <person name="Reif K.E."/>
            <person name="Taus N.S."/>
            <person name="Ifeonu O.O."/>
            <person name="Silva J.C."/>
            <person name="Suarez C.E."/>
            <person name="Brayton K.A."/>
        </authorList>
    </citation>
    <scope>NUCLEOTIDE SEQUENCE [LARGE SCALE GENOMIC DNA]</scope>
</reference>
<dbReference type="Proteomes" id="UP000002173">
    <property type="component" value="Unassembled WGS sequence"/>
</dbReference>
<dbReference type="InterPro" id="IPR014729">
    <property type="entry name" value="Rossmann-like_a/b/a_fold"/>
</dbReference>
<dbReference type="Pfam" id="PF02657">
    <property type="entry name" value="SufE"/>
    <property type="match status" value="1"/>
</dbReference>
<dbReference type="CDD" id="cd01998">
    <property type="entry name" value="MnmA_TRMU-like"/>
    <property type="match status" value="1"/>
</dbReference>
<evidence type="ECO:0000259" key="15">
    <source>
        <dbReference type="Pfam" id="PF20259"/>
    </source>
</evidence>
<comment type="catalytic activity">
    <reaction evidence="11">
        <text>5-taurinomethyluridine(34) in tRNA + S-sulfanyl-L-cysteinyl-[protein] + AH2 + ATP = 5-taurinomethyl-2-thiouridine(34) in tRNA + L-cysteinyl-[protein] + A + AMP + diphosphate + H(+)</text>
        <dbReference type="Rhea" id="RHEA:47040"/>
        <dbReference type="Rhea" id="RHEA-COMP:10131"/>
        <dbReference type="Rhea" id="RHEA-COMP:11726"/>
        <dbReference type="Rhea" id="RHEA-COMP:11732"/>
        <dbReference type="Rhea" id="RHEA-COMP:11733"/>
        <dbReference type="ChEBI" id="CHEBI:13193"/>
        <dbReference type="ChEBI" id="CHEBI:15378"/>
        <dbReference type="ChEBI" id="CHEBI:17499"/>
        <dbReference type="ChEBI" id="CHEBI:29950"/>
        <dbReference type="ChEBI" id="CHEBI:30616"/>
        <dbReference type="ChEBI" id="CHEBI:33019"/>
        <dbReference type="ChEBI" id="CHEBI:61963"/>
        <dbReference type="ChEBI" id="CHEBI:87171"/>
        <dbReference type="ChEBI" id="CHEBI:87172"/>
        <dbReference type="ChEBI" id="CHEBI:456215"/>
        <dbReference type="EC" id="2.8.1.14"/>
    </reaction>
</comment>
<evidence type="ECO:0000256" key="3">
    <source>
        <dbReference type="ARBA" id="ARBA00011953"/>
    </source>
</evidence>
<dbReference type="GO" id="GO:0000049">
    <property type="term" value="F:tRNA binding"/>
    <property type="evidence" value="ECO:0007669"/>
    <property type="project" value="UniProtKB-KW"/>
</dbReference>
<dbReference type="GeneID" id="5479976"/>
<feature type="chain" id="PRO_5002706112" description="tRNA-5-taurinomethyluridine 2-sulfurtransferase" evidence="12">
    <location>
        <begin position="20"/>
        <end position="665"/>
    </location>
</feature>
<dbReference type="InterPro" id="IPR004506">
    <property type="entry name" value="MnmA-like"/>
</dbReference>
<dbReference type="NCBIfam" id="NF001138">
    <property type="entry name" value="PRK00143.1"/>
    <property type="match status" value="1"/>
</dbReference>
<dbReference type="GO" id="GO:0061708">
    <property type="term" value="F:tRNA-5-taurinomethyluridine 2-sulfurtransferase"/>
    <property type="evidence" value="ECO:0007669"/>
    <property type="project" value="UniProtKB-EC"/>
</dbReference>
<dbReference type="GO" id="GO:0005524">
    <property type="term" value="F:ATP binding"/>
    <property type="evidence" value="ECO:0007669"/>
    <property type="project" value="UniProtKB-KW"/>
</dbReference>
<feature type="domain" description="tRNA-specific 2-thiouridylase MnmA-like C-terminal" evidence="14">
    <location>
        <begin position="579"/>
        <end position="660"/>
    </location>
</feature>
<dbReference type="Gene3D" id="2.30.30.280">
    <property type="entry name" value="Adenine nucleotide alpha hydrolases-like domains"/>
    <property type="match status" value="1"/>
</dbReference>
<dbReference type="OMA" id="FYAGDEC"/>
<dbReference type="AlphaFoldDB" id="A7ANM3"/>
<keyword evidence="5 16" id="KW-0808">Transferase</keyword>
<reference evidence="16 17" key="1">
    <citation type="journal article" date="2007" name="PLoS Pathog.">
        <title>Genome sequence of Babesia bovis and comparative analysis of apicomplexan hemoprotozoa.</title>
        <authorList>
            <person name="Brayton K.A."/>
            <person name="Lau A.O.T."/>
            <person name="Herndon D.R."/>
            <person name="Hannick L."/>
            <person name="Kappmeyer L.S."/>
            <person name="Berens S.J."/>
            <person name="Bidwell S.L."/>
            <person name="Brown W.C."/>
            <person name="Crabtree J."/>
            <person name="Fadrosh D."/>
            <person name="Feldblum T."/>
            <person name="Forberger H.A."/>
            <person name="Haas B.J."/>
            <person name="Howell J.M."/>
            <person name="Khouri H."/>
            <person name="Koo H."/>
            <person name="Mann D.J."/>
            <person name="Norimine J."/>
            <person name="Paulsen I.T."/>
            <person name="Radune D."/>
            <person name="Ren Q."/>
            <person name="Smith R.K. Jr."/>
            <person name="Suarez C.E."/>
            <person name="White O."/>
            <person name="Wortman J.R."/>
            <person name="Knowles D.P. Jr."/>
            <person name="McElwain T.F."/>
            <person name="Nene V.M."/>
        </authorList>
    </citation>
    <scope>NUCLEOTIDE SEQUENCE [LARGE SCALE GENOMIC DNA]</scope>
    <source>
        <strain evidence="16">T2Bo</strain>
    </source>
</reference>
<dbReference type="PANTHER" id="PTHR43052">
    <property type="match status" value="1"/>
</dbReference>
<dbReference type="VEuPathDB" id="PiroplasmaDB:BBOV_III005960"/>
<dbReference type="SUPFAM" id="SSF82649">
    <property type="entry name" value="SufE/NifU"/>
    <property type="match status" value="1"/>
</dbReference>
<dbReference type="InterPro" id="IPR046884">
    <property type="entry name" value="MnmA-like_central"/>
</dbReference>